<evidence type="ECO:0000313" key="3">
    <source>
        <dbReference type="EMBL" id="QPI16460.1"/>
    </source>
</evidence>
<accession>A0A7S9SUE6</accession>
<dbReference type="EMBL" id="MW030560">
    <property type="protein sequence ID" value="QPI16460.1"/>
    <property type="molecule type" value="Genomic_DNA"/>
</dbReference>
<feature type="region of interest" description="Disordered" evidence="2">
    <location>
        <begin position="1"/>
        <end position="53"/>
    </location>
</feature>
<sequence>MSKDNLPKAQSGKVVTGSPGQLSSPNPLIDEQFMQDRYGGYRSPAVDGSPLPSVAYTNPYNTGTDDSKNSSALANLLKFANTERDPGKGGKLRTLDEYAGNEKGRYDFFMPGDFDNEDAVAQNQSFGSKMVNGVGKGLLLTGTTFLQSTVGLVNGTAKAIADGKFSSFYDNEFNRALDEINKKAEDALPNYYTAAERDASWYSPKYWATGNFMWDGVVKNLGFAAGAALSGGAYTKALSSLPYASRLFSVGKSAETLAATETALAGASKVTDTYGKILNLSNKFASNYSYLNKGGRVVVAGLATTGEAGIEALHSSNEFRKELIDAHVAEFGIEPTGLALKEINDATEGSGNATFFANMGLLTATNYIQFPKILGSTYSGEKSIVTGLVREIDDIVLEGGKYALPKAKYPFLSKLNKIRPYTFSTSEAFEEVSQYTATVATQDYYKKALNGEATSWMNSIGVGITEGAFSDEGAKNALIGGISGTLMLSKGRYQKNKAREMSTAAALKEFNNVKLSDFTKETIDAVNRGTVIQKEREQEIKDGNIIGSKNLEADYIINYLTPRIKYGRYDLIKSDINEYKNLASTEEGFAQLQSEGKALESDTREAYVERLNRFEQTAEDVKSLYQSLNLRYGSEIKKDKDGNPIIEDGKKFLKYGPDVMNQMIYAASKVSDLDKRIVDLMAPLTAAGINTSEVLNQLAQGDPAAFNEAVNNISQMDILNEDKETFGKALDDIAELSLSRQSFLKAYQDIKDNPDKFILYRPEDATNASGPVETVSVKTKQGQRDIELNTEYFAGKGVDYNKDSINSPVPISRFSILGVDKDGKLKIKNLDTGKESEISTEEFANLKVGKVSILQADSKANYFYEHRNELFEYNFGKPLGGIRKGRLEYQDGNLYFVYLTPKGKVTKKEVNISHFVAQKGFDRPRIKPIGGIENQGQKTAEELFLSPKEIARQKLTLKKNREARLEALSQLGEEAKENLDEANDTISKSKEKLAKVREDLSNIQKMKETGDKIKLNFSKATKSFTKAINNLTSMQAELTEMINNAELEKEELEFNISYFQDFANEIDDLPENSGEFLKELKDQVALLVDNSRNLNNAIKAAKKLSRSADKTVKSAVKLLRSAIKSTYIVDQDYSQYLDELLDEAATGENIETVWPLLKQELANFTLTNDLAKDTNINENGLLEATKNLRQLQSDLTDLEAELNARNIIVNRFQSIIDDYNAQKAQEVAQQENLNKIMSTADKGIPTYSTDDVYEPQPKKMVNVLPRTTLGIDSDSDYFKGEEIKEHQVRANQFGLDLESFNNRDKIRGVYVTSKTQNQLLPGVTEKMLDNDQSIIDQFKDSIIVMVMVDETGLPVGVDGKPIPEGASLLENAIFQSIAEEGFSNGTMFRDGTPQETKDFINAEYKKFRDGILAQETLGVPVNVSASFGIPQFELDSKGNKIYTTTTSVKDAGLITDSDLESSLLLDVPTTNKTNSKGTTQYTSALGSVFLELKNGLVRLKNRKHTAKDASAIYDSILQLSKNLLTAEGINSTSSSRILDFLRGVTYWGIPANEAGNNSVFFEKSKDGKLMLRLSNNGVTFMFTPSALERNKDQIVKTLEGMFNNVNRSKTQDINQKFEQIISVSPEGDIESVVWPNYQSYLLSSKGRRDFELPLYTLMKPKVEGESNRKGVYFINNDTADNFEIPEPSSQATNIPIRRSETYVIDGNTVNTYTSPNTGKKILFKIKLVDDSIVKNGIEILPGGNLSEFRAKNITDDQLKAVIIDSIKPGMIKKTAQEAYKKQVDPVTPAPTQQTSEVKTIKRNLVDIETPITEFEPAVQELFNSTNPTVELYENIVANYEYDLEAELSPSLRKSIEAMLRDVKKSFTISQPTQQTSEVEIQDKQSSLKPAKPTSELDSLNDLINKRISDVNSVELGGLIKEKMNVNLDRFDSSDVQDLLLKGLSKKEIEEILIKKCKD</sequence>
<proteinExistence type="predicted"/>
<evidence type="ECO:0000256" key="2">
    <source>
        <dbReference type="SAM" id="MobiDB-lite"/>
    </source>
</evidence>
<name>A0A7S9SUE6_9VIRU</name>
<evidence type="ECO:0000256" key="1">
    <source>
        <dbReference type="SAM" id="Coils"/>
    </source>
</evidence>
<feature type="coiled-coil region" evidence="1">
    <location>
        <begin position="1181"/>
        <end position="1208"/>
    </location>
</feature>
<protein>
    <submittedName>
        <fullName evidence="3">Uncharacterized protein</fullName>
    </submittedName>
</protein>
<gene>
    <name evidence="3" type="ORF">NIOZUU157_00358</name>
</gene>
<feature type="coiled-coil region" evidence="1">
    <location>
        <begin position="958"/>
        <end position="1097"/>
    </location>
</feature>
<feature type="region of interest" description="Disordered" evidence="2">
    <location>
        <begin position="1870"/>
        <end position="1894"/>
    </location>
</feature>
<keyword evidence="1" id="KW-0175">Coiled coil</keyword>
<organism evidence="3">
    <name type="scientific">Virus NIOZ-UU157</name>
    <dbReference type="NCBI Taxonomy" id="2763269"/>
    <lineage>
        <taxon>Viruses</taxon>
    </lineage>
</organism>
<feature type="compositionally biased region" description="Polar residues" evidence="2">
    <location>
        <begin position="1870"/>
        <end position="1887"/>
    </location>
</feature>
<reference evidence="3" key="1">
    <citation type="submission" date="2020-08" db="EMBL/GenBank/DDBJ databases">
        <title>Bridging the membrane lipid divide: bacteria of the FCB group superphylum have the potential to synthesize archaeal ether lipids.</title>
        <authorList>
            <person name="Villanueva L."/>
            <person name="von Meijenfeldt F.A.B."/>
            <person name="Westbye A.B."/>
            <person name="Yadav S."/>
            <person name="Hopmans E.C."/>
            <person name="Dutilh B.E."/>
            <person name="Sinninghe Damste J.S."/>
        </authorList>
    </citation>
    <scope>NUCLEOTIDE SEQUENCE</scope>
    <source>
        <strain evidence="3">NIOZ-UU157</strain>
    </source>
</reference>